<dbReference type="EMBL" id="JQIF01000142">
    <property type="protein sequence ID" value="KGJ51157.1"/>
    <property type="molecule type" value="Genomic_DNA"/>
</dbReference>
<organism evidence="1 2">
    <name type="scientific">Clostridium innocuum</name>
    <dbReference type="NCBI Taxonomy" id="1522"/>
    <lineage>
        <taxon>Bacteria</taxon>
        <taxon>Bacillati</taxon>
        <taxon>Bacillota</taxon>
        <taxon>Clostridia</taxon>
        <taxon>Eubacteriales</taxon>
        <taxon>Clostridiaceae</taxon>
        <taxon>Clostridium</taxon>
    </lineage>
</organism>
<protein>
    <submittedName>
        <fullName evidence="1">Molecular chaperone Hsp90</fullName>
    </submittedName>
</protein>
<comment type="caution">
    <text evidence="1">The sequence shown here is derived from an EMBL/GenBank/DDBJ whole genome shotgun (WGS) entry which is preliminary data.</text>
</comment>
<gene>
    <name evidence="1" type="ORF">CIAN88_22305</name>
</gene>
<proteinExistence type="predicted"/>
<evidence type="ECO:0000313" key="1">
    <source>
        <dbReference type="EMBL" id="KGJ51157.1"/>
    </source>
</evidence>
<sequence length="124" mass="13781">MKQELMDAITEKTKELMNSVTCSAEARAAAQTWLDAVGTQRIEEVTQAYMKELEEDIVTIQDLIALAESDQGKQIFGEEKAVQVAEHAKEIKQQGALYCDCPACTAAAYILEKKDELLKAVRDK</sequence>
<name>A0A099I1L4_CLOIN</name>
<dbReference type="RefSeq" id="WP_044908364.1">
    <property type="nucleotide sequence ID" value="NZ_JQIF01000142.1"/>
</dbReference>
<dbReference type="Proteomes" id="UP000030008">
    <property type="component" value="Unassembled WGS sequence"/>
</dbReference>
<evidence type="ECO:0000313" key="2">
    <source>
        <dbReference type="Proteomes" id="UP000030008"/>
    </source>
</evidence>
<reference evidence="1 2" key="1">
    <citation type="submission" date="2014-08" db="EMBL/GenBank/DDBJ databases">
        <title>Clostridium innocuum, an unnegligible vancomycin-resistant pathogen causing extra-intestinal infections.</title>
        <authorList>
            <person name="Feng Y."/>
            <person name="Chiu C.-H."/>
        </authorList>
    </citation>
    <scope>NUCLEOTIDE SEQUENCE [LARGE SCALE GENOMIC DNA]</scope>
    <source>
        <strain evidence="1 2">AN88</strain>
    </source>
</reference>
<accession>A0A099I1L4</accession>
<dbReference type="AlphaFoldDB" id="A0A099I1L4"/>